<name>A0A2I0TL53_LIMLA</name>
<sequence>MERRFAQLSLSNTTTTMGSNISPGSNVLSHCADPHIQAIGDPAGDLPLPKEMLADCSLVSQDGPSRVPMPGYPGGTSGAISCYNIGSLSLPEELLTSDYSIPEASDSVLSLEQVNTIGMGPQEPWWDAGTNLPSPQLGRPKNQGQKRKSTFPDPPSKCRALAICTRVGKWD</sequence>
<gene>
    <name evidence="2" type="ORF">llap_15142</name>
</gene>
<accession>A0A2I0TL53</accession>
<dbReference type="InterPro" id="IPR031535">
    <property type="entry name" value="PRR22"/>
</dbReference>
<dbReference type="AlphaFoldDB" id="A0A2I0TL53"/>
<reference evidence="3" key="2">
    <citation type="submission" date="2017-12" db="EMBL/GenBank/DDBJ databases">
        <title>Genome sequence of the Bar-tailed Godwit (Limosa lapponica baueri).</title>
        <authorList>
            <person name="Lima N.C.B."/>
            <person name="Parody-Merino A.M."/>
            <person name="Battley P.F."/>
            <person name="Fidler A.E."/>
            <person name="Prosdocimi F."/>
        </authorList>
    </citation>
    <scope>NUCLEOTIDE SEQUENCE [LARGE SCALE GENOMIC DNA]</scope>
</reference>
<evidence type="ECO:0000313" key="3">
    <source>
        <dbReference type="Proteomes" id="UP000233556"/>
    </source>
</evidence>
<feature type="region of interest" description="Disordered" evidence="1">
    <location>
        <begin position="121"/>
        <end position="155"/>
    </location>
</feature>
<dbReference type="EMBL" id="KZ509002">
    <property type="protein sequence ID" value="PKU34554.1"/>
    <property type="molecule type" value="Genomic_DNA"/>
</dbReference>
<dbReference type="Proteomes" id="UP000233556">
    <property type="component" value="Unassembled WGS sequence"/>
</dbReference>
<organism evidence="2 3">
    <name type="scientific">Limosa lapponica baueri</name>
    <dbReference type="NCBI Taxonomy" id="1758121"/>
    <lineage>
        <taxon>Eukaryota</taxon>
        <taxon>Metazoa</taxon>
        <taxon>Chordata</taxon>
        <taxon>Craniata</taxon>
        <taxon>Vertebrata</taxon>
        <taxon>Euteleostomi</taxon>
        <taxon>Archelosauria</taxon>
        <taxon>Archosauria</taxon>
        <taxon>Dinosauria</taxon>
        <taxon>Saurischia</taxon>
        <taxon>Theropoda</taxon>
        <taxon>Coelurosauria</taxon>
        <taxon>Aves</taxon>
        <taxon>Neognathae</taxon>
        <taxon>Neoaves</taxon>
        <taxon>Charadriiformes</taxon>
        <taxon>Scolopacidae</taxon>
        <taxon>Limosa</taxon>
    </lineage>
</organism>
<dbReference type="Pfam" id="PF15776">
    <property type="entry name" value="PRR22"/>
    <property type="match status" value="1"/>
</dbReference>
<dbReference type="OrthoDB" id="9941921at2759"/>
<evidence type="ECO:0000313" key="2">
    <source>
        <dbReference type="EMBL" id="PKU34554.1"/>
    </source>
</evidence>
<keyword evidence="3" id="KW-1185">Reference proteome</keyword>
<proteinExistence type="predicted"/>
<evidence type="ECO:0000256" key="1">
    <source>
        <dbReference type="SAM" id="MobiDB-lite"/>
    </source>
</evidence>
<protein>
    <submittedName>
        <fullName evidence="2">Uncharacterized protein</fullName>
    </submittedName>
</protein>
<reference evidence="3" key="1">
    <citation type="submission" date="2017-11" db="EMBL/GenBank/DDBJ databases">
        <authorList>
            <person name="Lima N.C."/>
            <person name="Parody-Merino A.M."/>
            <person name="Battley P.F."/>
            <person name="Fidler A.E."/>
            <person name="Prosdocimi F."/>
        </authorList>
    </citation>
    <scope>NUCLEOTIDE SEQUENCE [LARGE SCALE GENOMIC DNA]</scope>
</reference>